<evidence type="ECO:0000313" key="3">
    <source>
        <dbReference type="Proteomes" id="UP000217790"/>
    </source>
</evidence>
<feature type="region of interest" description="Disordered" evidence="1">
    <location>
        <begin position="75"/>
        <end position="106"/>
    </location>
</feature>
<gene>
    <name evidence="2" type="ORF">ARMGADRAFT_331708</name>
</gene>
<evidence type="ECO:0000256" key="1">
    <source>
        <dbReference type="SAM" id="MobiDB-lite"/>
    </source>
</evidence>
<dbReference type="InParanoid" id="A0A2H3DE45"/>
<organism evidence="2 3">
    <name type="scientific">Armillaria gallica</name>
    <name type="common">Bulbous honey fungus</name>
    <name type="synonym">Armillaria bulbosa</name>
    <dbReference type="NCBI Taxonomy" id="47427"/>
    <lineage>
        <taxon>Eukaryota</taxon>
        <taxon>Fungi</taxon>
        <taxon>Dikarya</taxon>
        <taxon>Basidiomycota</taxon>
        <taxon>Agaricomycotina</taxon>
        <taxon>Agaricomycetes</taxon>
        <taxon>Agaricomycetidae</taxon>
        <taxon>Agaricales</taxon>
        <taxon>Marasmiineae</taxon>
        <taxon>Physalacriaceae</taxon>
        <taxon>Armillaria</taxon>
    </lineage>
</organism>
<sequence>MTVIVNNNTPEEIMTKLVLYAALCRIVSVVLGFGDVGNGGPYMLQATRVCPVAASSTPARLAPSASAAGKGMIGATASKTVPGRPTTASSTPARPAPSVTDAGNRKNVATKMLSIHDGRRAGKAGHSSTVMDWTSTFRAGGKCD</sequence>
<reference evidence="3" key="1">
    <citation type="journal article" date="2017" name="Nat. Ecol. Evol.">
        <title>Genome expansion and lineage-specific genetic innovations in the forest pathogenic fungi Armillaria.</title>
        <authorList>
            <person name="Sipos G."/>
            <person name="Prasanna A.N."/>
            <person name="Walter M.C."/>
            <person name="O'Connor E."/>
            <person name="Balint B."/>
            <person name="Krizsan K."/>
            <person name="Kiss B."/>
            <person name="Hess J."/>
            <person name="Varga T."/>
            <person name="Slot J."/>
            <person name="Riley R."/>
            <person name="Boka B."/>
            <person name="Rigling D."/>
            <person name="Barry K."/>
            <person name="Lee J."/>
            <person name="Mihaltcheva S."/>
            <person name="LaButti K."/>
            <person name="Lipzen A."/>
            <person name="Waldron R."/>
            <person name="Moloney N.M."/>
            <person name="Sperisen C."/>
            <person name="Kredics L."/>
            <person name="Vagvoelgyi C."/>
            <person name="Patrignani A."/>
            <person name="Fitzpatrick D."/>
            <person name="Nagy I."/>
            <person name="Doyle S."/>
            <person name="Anderson J.B."/>
            <person name="Grigoriev I.V."/>
            <person name="Gueldener U."/>
            <person name="Muensterkoetter M."/>
            <person name="Nagy L.G."/>
        </authorList>
    </citation>
    <scope>NUCLEOTIDE SEQUENCE [LARGE SCALE GENOMIC DNA]</scope>
    <source>
        <strain evidence="3">Ar21-2</strain>
    </source>
</reference>
<dbReference type="Proteomes" id="UP000217790">
    <property type="component" value="Unassembled WGS sequence"/>
</dbReference>
<accession>A0A2H3DE45</accession>
<dbReference type="EMBL" id="KZ293668">
    <property type="protein sequence ID" value="PBK89712.1"/>
    <property type="molecule type" value="Genomic_DNA"/>
</dbReference>
<name>A0A2H3DE45_ARMGA</name>
<evidence type="ECO:0000313" key="2">
    <source>
        <dbReference type="EMBL" id="PBK89712.1"/>
    </source>
</evidence>
<protein>
    <submittedName>
        <fullName evidence="2">Uncharacterized protein</fullName>
    </submittedName>
</protein>
<keyword evidence="3" id="KW-1185">Reference proteome</keyword>
<dbReference type="AlphaFoldDB" id="A0A2H3DE45"/>
<proteinExistence type="predicted"/>